<comment type="caution">
    <text evidence="4">The sequence shown here is derived from an EMBL/GenBank/DDBJ whole genome shotgun (WGS) entry which is preliminary data.</text>
</comment>
<dbReference type="RefSeq" id="WP_379817037.1">
    <property type="nucleotide sequence ID" value="NZ_JBHUDZ010000007.1"/>
</dbReference>
<feature type="domain" description="MoxR-vWA-beta-propeller ternary system" evidence="2">
    <location>
        <begin position="37"/>
        <end position="198"/>
    </location>
</feature>
<feature type="domain" description="Large ribosomal subunit protein bL12 C-terminal" evidence="1">
    <location>
        <begin position="696"/>
        <end position="758"/>
    </location>
</feature>
<dbReference type="InterPro" id="IPR045553">
    <property type="entry name" value="bpX1"/>
</dbReference>
<evidence type="ECO:0000313" key="5">
    <source>
        <dbReference type="Proteomes" id="UP001597138"/>
    </source>
</evidence>
<accession>A0ABW4HAX4</accession>
<dbReference type="GO" id="GO:0005840">
    <property type="term" value="C:ribosome"/>
    <property type="evidence" value="ECO:0007669"/>
    <property type="project" value="UniProtKB-KW"/>
</dbReference>
<dbReference type="Pfam" id="PF19917">
    <property type="entry name" value="bpX1"/>
    <property type="match status" value="1"/>
</dbReference>
<protein>
    <submittedName>
        <fullName evidence="4">Ribosomal protein L7/L12</fullName>
    </submittedName>
</protein>
<dbReference type="InterPro" id="IPR045554">
    <property type="entry name" value="bpX0"/>
</dbReference>
<keyword evidence="4" id="KW-0689">Ribosomal protein</keyword>
<keyword evidence="5" id="KW-1185">Reference proteome</keyword>
<proteinExistence type="predicted"/>
<dbReference type="EMBL" id="JBHUDZ010000007">
    <property type="protein sequence ID" value="MFD1602481.1"/>
    <property type="molecule type" value="Genomic_DNA"/>
</dbReference>
<evidence type="ECO:0000259" key="1">
    <source>
        <dbReference type="Pfam" id="PF00542"/>
    </source>
</evidence>
<dbReference type="Gene3D" id="3.30.1390.10">
    <property type="match status" value="1"/>
</dbReference>
<dbReference type="Pfam" id="PF00542">
    <property type="entry name" value="Ribosomal_L12"/>
    <property type="match status" value="1"/>
</dbReference>
<evidence type="ECO:0000313" key="4">
    <source>
        <dbReference type="EMBL" id="MFD1602481.1"/>
    </source>
</evidence>
<organism evidence="4 5">
    <name type="scientific">Flavobacterium artemisiae</name>
    <dbReference type="NCBI Taxonomy" id="2126556"/>
    <lineage>
        <taxon>Bacteria</taxon>
        <taxon>Pseudomonadati</taxon>
        <taxon>Bacteroidota</taxon>
        <taxon>Flavobacteriia</taxon>
        <taxon>Flavobacteriales</taxon>
        <taxon>Flavobacteriaceae</taxon>
        <taxon>Flavobacterium</taxon>
    </lineage>
</organism>
<gene>
    <name evidence="4" type="ORF">ACFSC2_06975</name>
</gene>
<evidence type="ECO:0000259" key="2">
    <source>
        <dbReference type="Pfam" id="PF19915"/>
    </source>
</evidence>
<dbReference type="SUPFAM" id="SSF54736">
    <property type="entry name" value="ClpS-like"/>
    <property type="match status" value="1"/>
</dbReference>
<feature type="domain" description="MoxR-vWA-beta-propeller ternary system" evidence="3">
    <location>
        <begin position="766"/>
        <end position="842"/>
    </location>
</feature>
<dbReference type="Pfam" id="PF19915">
    <property type="entry name" value="bpX0"/>
    <property type="match status" value="1"/>
</dbReference>
<sequence>MELEKYFQSFEHYFWEFDTRISSDSGGEIISIPNTFTIAYEEFIFEVLEFLSEDGFPPFGSLLLAIIATNQENENAILTIQYIAEEKSKLNKNSYANPDGDFFRTGAVLDFLKILASLPEEYKRGEKRFQLFQTIFHNCHKRVSSDKAKNILDQYRENQKNGIKFRNKPQPFNLGSFIKDFRTIALLKVKFPTVEELLRAIENVPQEEIKEQLPEEILEVEDTSENPLDFVEQLVQEEKTFQVGSLIKHIWSGLNIPLHHNMPSAQPLGGVSDLTNKGDFDKLLISEFAHDDDVFMSRIANNEALYIQREVPPEADKFQRILIIDISLINWGNPKILAFASAIAVASHPKTDIECKVFVVGDTYQEIFVENVDQVISSLEHLSGKLSCAEGLDLFFKENILNDKSQEIFFISSDESLKLQLMQKAMSEYFNQIKYVFSTNVEGKISIFKNQNKGKKLLQEIVMPLSELWKRNKVNNVSVSNLTIDSSIPLLYPAERNYKHIFHENDKYYIHLNGTLFLFSNDKFDKGFKKIASNIPYHLGGEFSIKTNSGGMLLLLNYSYSSSVITIVNLKTKKVITHKAFSDEEQPNKLHFFPYNLHFYFTDNVNFWKVKDNGEVELESDPMVVSAYDEYFSKNYLFIRNFKSSKSKFTFIKRLDRVGIDYGEIRINTYCLRNSIFERDRRHSRDDSKRFKPLVNLVLKNAGPKKVTVIKMIMDNTGKSLSEVNEIISQDLGIILENTTLHPAENLKKLLENIGAVCYMETKFYESKDGSRISNQDGILIFESSNKTIPVFYIPFVSEQLTVMATVDEFSGNNYFIDEESSQQLIDADLFNEKYLNPFISNVLPWN</sequence>
<dbReference type="InterPro" id="IPR014719">
    <property type="entry name" value="Ribosomal_bL12_C/ClpS-like"/>
</dbReference>
<dbReference type="Proteomes" id="UP001597138">
    <property type="component" value="Unassembled WGS sequence"/>
</dbReference>
<evidence type="ECO:0000259" key="3">
    <source>
        <dbReference type="Pfam" id="PF19917"/>
    </source>
</evidence>
<dbReference type="InterPro" id="IPR013823">
    <property type="entry name" value="Ribosomal_bL12_C"/>
</dbReference>
<keyword evidence="4" id="KW-0687">Ribonucleoprotein</keyword>
<reference evidence="5" key="1">
    <citation type="journal article" date="2019" name="Int. J. Syst. Evol. Microbiol.">
        <title>The Global Catalogue of Microorganisms (GCM) 10K type strain sequencing project: providing services to taxonomists for standard genome sequencing and annotation.</title>
        <authorList>
            <consortium name="The Broad Institute Genomics Platform"/>
            <consortium name="The Broad Institute Genome Sequencing Center for Infectious Disease"/>
            <person name="Wu L."/>
            <person name="Ma J."/>
        </authorList>
    </citation>
    <scope>NUCLEOTIDE SEQUENCE [LARGE SCALE GENOMIC DNA]</scope>
    <source>
        <strain evidence="5">CCUG 70865</strain>
    </source>
</reference>
<name>A0ABW4HAX4_9FLAO</name>